<keyword evidence="2" id="KW-1185">Reference proteome</keyword>
<protein>
    <submittedName>
        <fullName evidence="1">Uncharacterized protein</fullName>
    </submittedName>
</protein>
<reference evidence="1" key="2">
    <citation type="submission" date="2025-09" db="UniProtKB">
        <authorList>
            <consortium name="Ensembl"/>
        </authorList>
    </citation>
    <scope>IDENTIFICATION</scope>
</reference>
<dbReference type="InterPro" id="IPR036915">
    <property type="entry name" value="Cyclin-like_sf"/>
</dbReference>
<dbReference type="AlphaFoldDB" id="A0A8C9G889"/>
<accession>A0A8C9G889</accession>
<evidence type="ECO:0000313" key="2">
    <source>
        <dbReference type="Proteomes" id="UP000694428"/>
    </source>
</evidence>
<dbReference type="Proteomes" id="UP000694428">
    <property type="component" value="Unplaced"/>
</dbReference>
<organism evidence="1 2">
    <name type="scientific">Pavo cristatus</name>
    <name type="common">Indian peafowl</name>
    <name type="synonym">Blue peafowl</name>
    <dbReference type="NCBI Taxonomy" id="9049"/>
    <lineage>
        <taxon>Eukaryota</taxon>
        <taxon>Metazoa</taxon>
        <taxon>Chordata</taxon>
        <taxon>Craniata</taxon>
        <taxon>Vertebrata</taxon>
        <taxon>Euteleostomi</taxon>
        <taxon>Archelosauria</taxon>
        <taxon>Archosauria</taxon>
        <taxon>Dinosauria</taxon>
        <taxon>Saurischia</taxon>
        <taxon>Theropoda</taxon>
        <taxon>Coelurosauria</taxon>
        <taxon>Aves</taxon>
        <taxon>Neognathae</taxon>
        <taxon>Galloanserae</taxon>
        <taxon>Galliformes</taxon>
        <taxon>Phasianidae</taxon>
        <taxon>Phasianinae</taxon>
        <taxon>Pavo</taxon>
    </lineage>
</organism>
<dbReference type="SUPFAM" id="SSF47954">
    <property type="entry name" value="Cyclin-like"/>
    <property type="match status" value="1"/>
</dbReference>
<evidence type="ECO:0000313" key="1">
    <source>
        <dbReference type="Ensembl" id="ENSPSTP00000023763.1"/>
    </source>
</evidence>
<dbReference type="Ensembl" id="ENSPSTT00000025008.1">
    <property type="protein sequence ID" value="ENSPSTP00000023763.1"/>
    <property type="gene ID" value="ENSPSTG00000017523.1"/>
</dbReference>
<sequence>MHDFRRTVKEVIRVVKVCESTLRKRSVPFYYFYLSRGGRKRCACLTGEEFKSNSIWP</sequence>
<proteinExistence type="predicted"/>
<name>A0A8C9G889_PAVCR</name>
<dbReference type="Gene3D" id="1.10.472.10">
    <property type="entry name" value="Cyclin-like"/>
    <property type="match status" value="1"/>
</dbReference>
<reference evidence="1" key="1">
    <citation type="submission" date="2025-08" db="UniProtKB">
        <authorList>
            <consortium name="Ensembl"/>
        </authorList>
    </citation>
    <scope>IDENTIFICATION</scope>
</reference>